<dbReference type="EMBL" id="BARS01017677">
    <property type="protein sequence ID" value="GAF86690.1"/>
    <property type="molecule type" value="Genomic_DNA"/>
</dbReference>
<dbReference type="PANTHER" id="PTHR47396">
    <property type="entry name" value="TYPE I RESTRICTION ENZYME ECOKI R PROTEIN"/>
    <property type="match status" value="1"/>
</dbReference>
<gene>
    <name evidence="2" type="ORF">S01H1_28876</name>
</gene>
<accession>X0UDX2</accession>
<dbReference type="Gene3D" id="3.40.50.300">
    <property type="entry name" value="P-loop containing nucleotide triphosphate hydrolases"/>
    <property type="match status" value="1"/>
</dbReference>
<sequence length="277" mass="30923">MFQLKEYQQRCLDELTEYFRKIVAFQSVTDTPEKLAFDEKDGRAPYQEVTELPGLPYVCLRVPTGGGKTVMASHAVGMACKEYLQAERCLAFWLAPTTQIVDQTVAALQDRRHPYRQALDSAFGGNVTIMTLSQAFTSLKPGDLSADTVIIVSTIQAPRVGDKGNRKVYTDDNGYLMDHFDNLKAGQFELLDKTQSDKPAFSLANVFKLHRPLIIVDEAHNARTSLSFETLARFNPSCIIEFTATPAEDSNVLISVSAAELKAEQMIKLPIRLRTRP</sequence>
<dbReference type="GO" id="GO:0005524">
    <property type="term" value="F:ATP binding"/>
    <property type="evidence" value="ECO:0007669"/>
    <property type="project" value="InterPro"/>
</dbReference>
<evidence type="ECO:0000259" key="1">
    <source>
        <dbReference type="SMART" id="SM00487"/>
    </source>
</evidence>
<feature type="non-terminal residue" evidence="2">
    <location>
        <position position="277"/>
    </location>
</feature>
<reference evidence="2" key="1">
    <citation type="journal article" date="2014" name="Front. Microbiol.">
        <title>High frequency of phylogenetically diverse reductive dehalogenase-homologous genes in deep subseafloor sedimentary metagenomes.</title>
        <authorList>
            <person name="Kawai M."/>
            <person name="Futagami T."/>
            <person name="Toyoda A."/>
            <person name="Takaki Y."/>
            <person name="Nishi S."/>
            <person name="Hori S."/>
            <person name="Arai W."/>
            <person name="Tsubouchi T."/>
            <person name="Morono Y."/>
            <person name="Uchiyama I."/>
            <person name="Ito T."/>
            <person name="Fujiyama A."/>
            <person name="Inagaki F."/>
            <person name="Takami H."/>
        </authorList>
    </citation>
    <scope>NUCLEOTIDE SEQUENCE</scope>
    <source>
        <strain evidence="2">Expedition CK06-06</strain>
    </source>
</reference>
<organism evidence="2">
    <name type="scientific">marine sediment metagenome</name>
    <dbReference type="NCBI Taxonomy" id="412755"/>
    <lineage>
        <taxon>unclassified sequences</taxon>
        <taxon>metagenomes</taxon>
        <taxon>ecological metagenomes</taxon>
    </lineage>
</organism>
<proteinExistence type="predicted"/>
<dbReference type="InterPro" id="IPR027417">
    <property type="entry name" value="P-loop_NTPase"/>
</dbReference>
<dbReference type="GO" id="GO:0003677">
    <property type="term" value="F:DNA binding"/>
    <property type="evidence" value="ECO:0007669"/>
    <property type="project" value="InterPro"/>
</dbReference>
<dbReference type="PANTHER" id="PTHR47396:SF1">
    <property type="entry name" value="ATP-DEPENDENT HELICASE IRC3-RELATED"/>
    <property type="match status" value="1"/>
</dbReference>
<comment type="caution">
    <text evidence="2">The sequence shown here is derived from an EMBL/GenBank/DDBJ whole genome shotgun (WGS) entry which is preliminary data.</text>
</comment>
<dbReference type="Pfam" id="PF04851">
    <property type="entry name" value="ResIII"/>
    <property type="match status" value="1"/>
</dbReference>
<dbReference type="InterPro" id="IPR014001">
    <property type="entry name" value="Helicase_ATP-bd"/>
</dbReference>
<dbReference type="GO" id="GO:0005829">
    <property type="term" value="C:cytosol"/>
    <property type="evidence" value="ECO:0007669"/>
    <property type="project" value="TreeGrafter"/>
</dbReference>
<dbReference type="InterPro" id="IPR006935">
    <property type="entry name" value="Helicase/UvrB_N"/>
</dbReference>
<name>X0UDX2_9ZZZZ</name>
<dbReference type="SUPFAM" id="SSF52540">
    <property type="entry name" value="P-loop containing nucleoside triphosphate hydrolases"/>
    <property type="match status" value="1"/>
</dbReference>
<evidence type="ECO:0000313" key="2">
    <source>
        <dbReference type="EMBL" id="GAF86690.1"/>
    </source>
</evidence>
<dbReference type="InterPro" id="IPR050742">
    <property type="entry name" value="Helicase_Restrict-Modif_Enz"/>
</dbReference>
<dbReference type="SMART" id="SM00487">
    <property type="entry name" value="DEXDc"/>
    <property type="match status" value="1"/>
</dbReference>
<dbReference type="AlphaFoldDB" id="X0UDX2"/>
<dbReference type="GO" id="GO:0016787">
    <property type="term" value="F:hydrolase activity"/>
    <property type="evidence" value="ECO:0007669"/>
    <property type="project" value="InterPro"/>
</dbReference>
<feature type="domain" description="Helicase ATP-binding" evidence="1">
    <location>
        <begin position="1"/>
        <end position="274"/>
    </location>
</feature>
<protein>
    <recommendedName>
        <fullName evidence="1">Helicase ATP-binding domain-containing protein</fullName>
    </recommendedName>
</protein>